<dbReference type="InterPro" id="IPR007110">
    <property type="entry name" value="Ig-like_dom"/>
</dbReference>
<evidence type="ECO:0000256" key="5">
    <source>
        <dbReference type="ARBA" id="ARBA00023136"/>
    </source>
</evidence>
<proteinExistence type="predicted"/>
<keyword evidence="12" id="KW-0479">Metal-binding</keyword>
<feature type="binding site" evidence="12">
    <location>
        <position position="454"/>
    </location>
    <ligand>
        <name>Mg(2+)</name>
        <dbReference type="ChEBI" id="CHEBI:18420"/>
    </ligand>
</feature>
<dbReference type="EMBL" id="CAJFCJ010000028">
    <property type="protein sequence ID" value="CAD5125563.1"/>
    <property type="molecule type" value="Genomic_DNA"/>
</dbReference>
<dbReference type="GO" id="GO:0043121">
    <property type="term" value="F:neurotrophin binding"/>
    <property type="evidence" value="ECO:0007669"/>
    <property type="project" value="TreeGrafter"/>
</dbReference>
<dbReference type="Gene3D" id="1.10.510.10">
    <property type="entry name" value="Transferase(Phosphotransferase) domain 1"/>
    <property type="match status" value="1"/>
</dbReference>
<keyword evidence="11 13" id="KW-0547">Nucleotide-binding</keyword>
<dbReference type="GO" id="GO:1990090">
    <property type="term" value="P:cellular response to nerve growth factor stimulus"/>
    <property type="evidence" value="ECO:0007669"/>
    <property type="project" value="TreeGrafter"/>
</dbReference>
<keyword evidence="6" id="KW-1015">Disulfide bond</keyword>
<dbReference type="InterPro" id="IPR013783">
    <property type="entry name" value="Ig-like_fold"/>
</dbReference>
<dbReference type="GO" id="GO:0046872">
    <property type="term" value="F:metal ion binding"/>
    <property type="evidence" value="ECO:0007669"/>
    <property type="project" value="UniProtKB-KW"/>
</dbReference>
<dbReference type="GO" id="GO:0030424">
    <property type="term" value="C:axon"/>
    <property type="evidence" value="ECO:0007669"/>
    <property type="project" value="TreeGrafter"/>
</dbReference>
<dbReference type="InterPro" id="IPR017441">
    <property type="entry name" value="Protein_kinase_ATP_BS"/>
</dbReference>
<keyword evidence="11 13" id="KW-0067">ATP-binding</keyword>
<dbReference type="Proteomes" id="UP000549394">
    <property type="component" value="Unassembled WGS sequence"/>
</dbReference>
<evidence type="ECO:0000256" key="7">
    <source>
        <dbReference type="ARBA" id="ARBA00023170"/>
    </source>
</evidence>
<evidence type="ECO:0000256" key="4">
    <source>
        <dbReference type="ARBA" id="ARBA00022989"/>
    </source>
</evidence>
<dbReference type="SUPFAM" id="SSF56112">
    <property type="entry name" value="Protein kinase-like (PK-like)"/>
    <property type="match status" value="1"/>
</dbReference>
<feature type="binding site" evidence="11">
    <location>
        <position position="453"/>
    </location>
    <ligand>
        <name>ATP</name>
        <dbReference type="ChEBI" id="CHEBI:30616"/>
    </ligand>
</feature>
<dbReference type="GO" id="GO:0004714">
    <property type="term" value="F:transmembrane receptor protein tyrosine kinase activity"/>
    <property type="evidence" value="ECO:0007669"/>
    <property type="project" value="UniProtKB-EC"/>
</dbReference>
<keyword evidence="7" id="KW-0675">Receptor</keyword>
<comment type="caution">
    <text evidence="17">The sequence shown here is derived from an EMBL/GenBank/DDBJ whole genome shotgun (WGS) entry which is preliminary data.</text>
</comment>
<feature type="binding site" evidence="13">
    <location>
        <position position="337"/>
    </location>
    <ligand>
        <name>ATP</name>
        <dbReference type="ChEBI" id="CHEBI:30616"/>
    </ligand>
</feature>
<keyword evidence="5 14" id="KW-0472">Membrane</keyword>
<protein>
    <recommendedName>
        <fullName evidence="2">receptor protein-tyrosine kinase</fullName>
        <ecNumber evidence="2">2.7.10.1</ecNumber>
    </recommendedName>
</protein>
<evidence type="ECO:0000313" key="17">
    <source>
        <dbReference type="EMBL" id="CAD5125563.1"/>
    </source>
</evidence>
<evidence type="ECO:0000256" key="14">
    <source>
        <dbReference type="SAM" id="Phobius"/>
    </source>
</evidence>
<dbReference type="GO" id="GO:0005886">
    <property type="term" value="C:plasma membrane"/>
    <property type="evidence" value="ECO:0007669"/>
    <property type="project" value="TreeGrafter"/>
</dbReference>
<evidence type="ECO:0000256" key="13">
    <source>
        <dbReference type="PROSITE-ProRule" id="PRU10141"/>
    </source>
</evidence>
<dbReference type="GO" id="GO:0005030">
    <property type="term" value="F:neurotrophin receptor activity"/>
    <property type="evidence" value="ECO:0007669"/>
    <property type="project" value="TreeGrafter"/>
</dbReference>
<evidence type="ECO:0000256" key="3">
    <source>
        <dbReference type="ARBA" id="ARBA00022692"/>
    </source>
</evidence>
<sequence>MSKKIAKAGETLLGTCYGAGKPMPEIEWLYSGRIKKRVKQLSSNRVRLMNVSLNDSGEVKCLVKSRKNKAKHSINATAEYCVEAKPSNATISHHGSSKYINLIVTIFTCPGEVEIKYEKLSGANQSFEHFGRSITWRPPHIQVTQTWRSYSSSALYNGKYKGIAKNIIGEYPFEKTMNFHREGNNKDIEWLLNGKPEAVQKNDPKVLIMCSIFGSVFLLIVILAALFLSAKIYVKRHREELRNRGRCFKFLCRIGSVKEPVPRHEVLPLNKINMTDNPNYTPCGISKHTLNTASVIKEIPASSVSLIRELGEGAFGKVSLCSWKVKDNESDFLVAVKTLKETGNELKKDFEREAELLSTFDHPNIVSFYGVSTDSTDYMMVFEYMNLGDLNNFLRNRGPDAKYLSPFRSRRDSETSEIEELTTTDLLSIAVQIAAGVEYLTSQHFVHRDLATRNCLVADKLTVKIGDFGMSRDLYSTDYYMIGGNTMLPVRWLPPESIIYRKFTIYSDVWSFGIVLWEIFTHGKQPWYELSNKEVLDHIQKNIVLEKPNECPDIVYKLMLDCWTQDPQDRIPIVALRNDLKTLHEKSFNLDSTNSNYLQVV</sequence>
<dbReference type="Pfam" id="PF07714">
    <property type="entry name" value="PK_Tyr_Ser-Thr"/>
    <property type="match status" value="1"/>
</dbReference>
<evidence type="ECO:0000256" key="9">
    <source>
        <dbReference type="ARBA" id="ARBA00051243"/>
    </source>
</evidence>
<comment type="subcellular location">
    <subcellularLocation>
        <location evidence="1">Membrane</location>
        <topology evidence="1">Single-pass membrane protein</topology>
    </subcellularLocation>
</comment>
<dbReference type="SUPFAM" id="SSF48726">
    <property type="entry name" value="Immunoglobulin"/>
    <property type="match status" value="1"/>
</dbReference>
<dbReference type="PANTHER" id="PTHR24416">
    <property type="entry name" value="TYROSINE-PROTEIN KINASE RECEPTOR"/>
    <property type="match status" value="1"/>
</dbReference>
<evidence type="ECO:0000313" key="18">
    <source>
        <dbReference type="Proteomes" id="UP000549394"/>
    </source>
</evidence>
<dbReference type="PROSITE" id="PS50835">
    <property type="entry name" value="IG_LIKE"/>
    <property type="match status" value="1"/>
</dbReference>
<dbReference type="SMART" id="SM00219">
    <property type="entry name" value="TyrKc"/>
    <property type="match status" value="1"/>
</dbReference>
<reference evidence="17 18" key="1">
    <citation type="submission" date="2020-08" db="EMBL/GenBank/DDBJ databases">
        <authorList>
            <person name="Hejnol A."/>
        </authorList>
    </citation>
    <scope>NUCLEOTIDE SEQUENCE [LARGE SCALE GENOMIC DNA]</scope>
</reference>
<dbReference type="Gene3D" id="3.30.200.20">
    <property type="entry name" value="Phosphorylase Kinase, domain 1"/>
    <property type="match status" value="1"/>
</dbReference>
<dbReference type="OrthoDB" id="3256376at2759"/>
<dbReference type="PRINTS" id="PR00109">
    <property type="entry name" value="TYRKINASE"/>
</dbReference>
<dbReference type="InterPro" id="IPR020635">
    <property type="entry name" value="Tyr_kinase_cat_dom"/>
</dbReference>
<evidence type="ECO:0000256" key="10">
    <source>
        <dbReference type="PIRSR" id="PIRSR000615-1"/>
    </source>
</evidence>
<dbReference type="EC" id="2.7.10.1" evidence="2"/>
<dbReference type="InterPro" id="IPR050122">
    <property type="entry name" value="RTK"/>
</dbReference>
<evidence type="ECO:0000256" key="6">
    <source>
        <dbReference type="ARBA" id="ARBA00023157"/>
    </source>
</evidence>
<dbReference type="InterPro" id="IPR000719">
    <property type="entry name" value="Prot_kinase_dom"/>
</dbReference>
<dbReference type="PIRSF" id="PIRSF000615">
    <property type="entry name" value="TyrPK_CSF1-R"/>
    <property type="match status" value="1"/>
</dbReference>
<dbReference type="AlphaFoldDB" id="A0A7I8WBN9"/>
<dbReference type="InterPro" id="IPR003598">
    <property type="entry name" value="Ig_sub2"/>
</dbReference>
<evidence type="ECO:0000256" key="1">
    <source>
        <dbReference type="ARBA" id="ARBA00004167"/>
    </source>
</evidence>
<feature type="domain" description="Ig-like" evidence="16">
    <location>
        <begin position="1"/>
        <end position="77"/>
    </location>
</feature>
<keyword evidence="12" id="KW-0460">Magnesium</keyword>
<evidence type="ECO:0000256" key="8">
    <source>
        <dbReference type="ARBA" id="ARBA00023180"/>
    </source>
</evidence>
<dbReference type="InterPro" id="IPR001245">
    <property type="entry name" value="Ser-Thr/Tyr_kinase_cat_dom"/>
</dbReference>
<keyword evidence="3 14" id="KW-0812">Transmembrane</keyword>
<evidence type="ECO:0000256" key="2">
    <source>
        <dbReference type="ARBA" id="ARBA00011902"/>
    </source>
</evidence>
<feature type="binding site" evidence="12">
    <location>
        <position position="467"/>
    </location>
    <ligand>
        <name>Mg(2+)</name>
        <dbReference type="ChEBI" id="CHEBI:18420"/>
    </ligand>
</feature>
<dbReference type="GO" id="GO:0010976">
    <property type="term" value="P:positive regulation of neuron projection development"/>
    <property type="evidence" value="ECO:0007669"/>
    <property type="project" value="TreeGrafter"/>
</dbReference>
<keyword evidence="8" id="KW-0325">Glycoprotein</keyword>
<dbReference type="GO" id="GO:0051897">
    <property type="term" value="P:positive regulation of phosphatidylinositol 3-kinase/protein kinase B signal transduction"/>
    <property type="evidence" value="ECO:0007669"/>
    <property type="project" value="TreeGrafter"/>
</dbReference>
<dbReference type="GO" id="GO:0005524">
    <property type="term" value="F:ATP binding"/>
    <property type="evidence" value="ECO:0007669"/>
    <property type="project" value="UniProtKB-UniRule"/>
</dbReference>
<feature type="domain" description="Protein kinase" evidence="15">
    <location>
        <begin position="304"/>
        <end position="587"/>
    </location>
</feature>
<dbReference type="PROSITE" id="PS00107">
    <property type="entry name" value="PROTEIN_KINASE_ATP"/>
    <property type="match status" value="1"/>
</dbReference>
<dbReference type="SMART" id="SM00408">
    <property type="entry name" value="IGc2"/>
    <property type="match status" value="1"/>
</dbReference>
<evidence type="ECO:0000256" key="12">
    <source>
        <dbReference type="PIRSR" id="PIRSR000615-3"/>
    </source>
</evidence>
<dbReference type="FunFam" id="1.10.510.10:FF:000034">
    <property type="entry name" value="Tyrosine-protein kinase receptor"/>
    <property type="match status" value="1"/>
</dbReference>
<feature type="transmembrane region" description="Helical" evidence="14">
    <location>
        <begin position="206"/>
        <end position="234"/>
    </location>
</feature>
<dbReference type="GO" id="GO:0007169">
    <property type="term" value="P:cell surface receptor protein tyrosine kinase signaling pathway"/>
    <property type="evidence" value="ECO:0007669"/>
    <property type="project" value="TreeGrafter"/>
</dbReference>
<dbReference type="GO" id="GO:0043235">
    <property type="term" value="C:receptor complex"/>
    <property type="evidence" value="ECO:0007669"/>
    <property type="project" value="TreeGrafter"/>
</dbReference>
<evidence type="ECO:0000259" key="16">
    <source>
        <dbReference type="PROSITE" id="PS50835"/>
    </source>
</evidence>
<name>A0A7I8WBN9_9ANNE</name>
<dbReference type="InterPro" id="IPR011009">
    <property type="entry name" value="Kinase-like_dom_sf"/>
</dbReference>
<keyword evidence="4 14" id="KW-1133">Transmembrane helix</keyword>
<comment type="catalytic activity">
    <reaction evidence="9">
        <text>L-tyrosyl-[protein] + ATP = O-phospho-L-tyrosyl-[protein] + ADP + H(+)</text>
        <dbReference type="Rhea" id="RHEA:10596"/>
        <dbReference type="Rhea" id="RHEA-COMP:10136"/>
        <dbReference type="Rhea" id="RHEA-COMP:20101"/>
        <dbReference type="ChEBI" id="CHEBI:15378"/>
        <dbReference type="ChEBI" id="CHEBI:30616"/>
        <dbReference type="ChEBI" id="CHEBI:46858"/>
        <dbReference type="ChEBI" id="CHEBI:61978"/>
        <dbReference type="ChEBI" id="CHEBI:456216"/>
        <dbReference type="EC" id="2.7.10.1"/>
    </reaction>
</comment>
<keyword evidence="18" id="KW-1185">Reference proteome</keyword>
<dbReference type="Gene3D" id="2.60.40.10">
    <property type="entry name" value="Immunoglobulins"/>
    <property type="match status" value="1"/>
</dbReference>
<dbReference type="PROSITE" id="PS50011">
    <property type="entry name" value="PROTEIN_KINASE_DOM"/>
    <property type="match status" value="1"/>
</dbReference>
<feature type="active site" description="Proton acceptor" evidence="10">
    <location>
        <position position="449"/>
    </location>
</feature>
<evidence type="ECO:0000256" key="11">
    <source>
        <dbReference type="PIRSR" id="PIRSR000615-2"/>
    </source>
</evidence>
<dbReference type="PROSITE" id="PS00109">
    <property type="entry name" value="PROTEIN_KINASE_TYR"/>
    <property type="match status" value="1"/>
</dbReference>
<evidence type="ECO:0000259" key="15">
    <source>
        <dbReference type="PROSITE" id="PS50011"/>
    </source>
</evidence>
<dbReference type="InterPro" id="IPR008266">
    <property type="entry name" value="Tyr_kinase_AS"/>
</dbReference>
<accession>A0A7I8WBN9</accession>
<dbReference type="InterPro" id="IPR036179">
    <property type="entry name" value="Ig-like_dom_sf"/>
</dbReference>
<gene>
    <name evidence="17" type="ORF">DGYR_LOCUS12917</name>
</gene>
<dbReference type="PANTHER" id="PTHR24416:SF614">
    <property type="entry name" value="PROTEIN KINASE DOMAIN-CONTAINING PROTEIN"/>
    <property type="match status" value="1"/>
</dbReference>
<organism evidence="17 18">
    <name type="scientific">Dimorphilus gyrociliatus</name>
    <dbReference type="NCBI Taxonomy" id="2664684"/>
    <lineage>
        <taxon>Eukaryota</taxon>
        <taxon>Metazoa</taxon>
        <taxon>Spiralia</taxon>
        <taxon>Lophotrochozoa</taxon>
        <taxon>Annelida</taxon>
        <taxon>Polychaeta</taxon>
        <taxon>Polychaeta incertae sedis</taxon>
        <taxon>Dinophilidae</taxon>
        <taxon>Dimorphilus</taxon>
    </lineage>
</organism>